<dbReference type="AlphaFoldDB" id="A0A4Z1KC50"/>
<evidence type="ECO:0000313" key="1">
    <source>
        <dbReference type="EMBL" id="TGO78907.1"/>
    </source>
</evidence>
<evidence type="ECO:0000313" key="2">
    <source>
        <dbReference type="Proteomes" id="UP000297229"/>
    </source>
</evidence>
<dbReference type="EMBL" id="PQXM01000050">
    <property type="protein sequence ID" value="TGO78907.1"/>
    <property type="molecule type" value="Genomic_DNA"/>
</dbReference>
<accession>A0A4Z1KC50</accession>
<proteinExistence type="predicted"/>
<comment type="caution">
    <text evidence="1">The sequence shown here is derived from an EMBL/GenBank/DDBJ whole genome shotgun (WGS) entry which is preliminary data.</text>
</comment>
<gene>
    <name evidence="1" type="ORF">BELL_0050g00180</name>
</gene>
<reference evidence="1 2" key="1">
    <citation type="submission" date="2017-12" db="EMBL/GenBank/DDBJ databases">
        <title>Comparative genomics of Botrytis spp.</title>
        <authorList>
            <person name="Valero-Jimenez C.A."/>
            <person name="Tapia P."/>
            <person name="Veloso J."/>
            <person name="Silva-Moreno E."/>
            <person name="Staats M."/>
            <person name="Valdes J.H."/>
            <person name="Van Kan J.A.L."/>
        </authorList>
    </citation>
    <scope>NUCLEOTIDE SEQUENCE [LARGE SCALE GENOMIC DNA]</scope>
    <source>
        <strain evidence="1 2">Be9601</strain>
    </source>
</reference>
<protein>
    <submittedName>
        <fullName evidence="1">Uncharacterized protein</fullName>
    </submittedName>
</protein>
<dbReference type="OrthoDB" id="10561428at2759"/>
<keyword evidence="2" id="KW-1185">Reference proteome</keyword>
<dbReference type="Proteomes" id="UP000297229">
    <property type="component" value="Unassembled WGS sequence"/>
</dbReference>
<organism evidence="1 2">
    <name type="scientific">Botrytis elliptica</name>
    <dbReference type="NCBI Taxonomy" id="278938"/>
    <lineage>
        <taxon>Eukaryota</taxon>
        <taxon>Fungi</taxon>
        <taxon>Dikarya</taxon>
        <taxon>Ascomycota</taxon>
        <taxon>Pezizomycotina</taxon>
        <taxon>Leotiomycetes</taxon>
        <taxon>Helotiales</taxon>
        <taxon>Sclerotiniaceae</taxon>
        <taxon>Botrytis</taxon>
    </lineage>
</organism>
<sequence length="159" mass="17807">MLLLTPLAWGFGLIYGKKRVAFRAGQPEISNPTSLITIFVPVLRALAPSLYTCTLVIIVAHSSIYELWYWPLVPDLRPETILAMASIKFHITHTFLESMMASLDINNTYPTGVTPVALSSISSFSLGFFCPNNMDQIPPRYCPPTPECEITRLETLWNT</sequence>
<name>A0A4Z1KC50_9HELO</name>